<comment type="catalytic activity">
    <reaction evidence="8">
        <text>a 5-methoxy-2-methyl-3-(all-trans-polyprenyl)benzene-1,4-diol + AH2 + O2 = a 3-demethylubiquinol + A + H2O</text>
        <dbReference type="Rhea" id="RHEA:50908"/>
        <dbReference type="Rhea" id="RHEA-COMP:10859"/>
        <dbReference type="Rhea" id="RHEA-COMP:10914"/>
        <dbReference type="ChEBI" id="CHEBI:13193"/>
        <dbReference type="ChEBI" id="CHEBI:15377"/>
        <dbReference type="ChEBI" id="CHEBI:15379"/>
        <dbReference type="ChEBI" id="CHEBI:17499"/>
        <dbReference type="ChEBI" id="CHEBI:84167"/>
        <dbReference type="ChEBI" id="CHEBI:84422"/>
        <dbReference type="EC" id="1.14.99.60"/>
    </reaction>
</comment>
<dbReference type="GO" id="GO:0031314">
    <property type="term" value="C:extrinsic component of mitochondrial inner membrane"/>
    <property type="evidence" value="ECO:0007669"/>
    <property type="project" value="UniProtKB-UniRule"/>
</dbReference>
<dbReference type="InterPro" id="IPR011566">
    <property type="entry name" value="Ubq_synth_Coq7"/>
</dbReference>
<keyword evidence="11" id="KW-1185">Reference proteome</keyword>
<keyword evidence="4 8" id="KW-0560">Oxidoreductase</keyword>
<comment type="function">
    <text evidence="8">Catalyzes the hydroxylation of 2-polyprenyl-3-methyl-6-methoxy-1,4-benzoquinol (DMQH2) during ubiquinone biosynthesis. Has also a structural role in the COQ enzyme complex, stabilizing other COQ polypeptides. Involved in lifespan determination in a ubiquinone-independent manner.</text>
</comment>
<keyword evidence="8" id="KW-0999">Mitochondrion inner membrane</keyword>
<name>A0A834R133_SARSC</name>
<evidence type="ECO:0000256" key="8">
    <source>
        <dbReference type="HAMAP-Rule" id="MF_03194"/>
    </source>
</evidence>
<comment type="similarity">
    <text evidence="8">Belongs to the COQ7 family.</text>
</comment>
<comment type="pathway">
    <text evidence="1 8">Cofactor biosynthesis; ubiquinone biosynthesis.</text>
</comment>
<keyword evidence="7 8" id="KW-0472">Membrane</keyword>
<reference evidence="9" key="2">
    <citation type="submission" date="2020-01" db="EMBL/GenBank/DDBJ databases">
        <authorList>
            <person name="Korhonen P.K.K."/>
            <person name="Guangxu M.G."/>
            <person name="Wang T.W."/>
            <person name="Stroehlein A.J.S."/>
            <person name="Young N.D."/>
            <person name="Ang C.-S.A."/>
            <person name="Fernando D.W.F."/>
            <person name="Lu H.L."/>
            <person name="Taylor S.T."/>
            <person name="Ehtesham M.E.M."/>
            <person name="Najaraj S.H.N."/>
            <person name="Harsha G.H.G."/>
            <person name="Madugundu A.M."/>
            <person name="Renuse S.R."/>
            <person name="Holt D.H."/>
            <person name="Pandey A.P."/>
            <person name="Papenfuss A.P."/>
            <person name="Gasser R.B.G."/>
            <person name="Fischer K.F."/>
        </authorList>
    </citation>
    <scope>NUCLEOTIDE SEQUENCE</scope>
    <source>
        <strain evidence="9">SSS_KF_BRIS2020</strain>
    </source>
</reference>
<dbReference type="EnsemblMetazoa" id="SSS_485s_mrna">
    <property type="protein sequence ID" value="KAF7488028.1"/>
    <property type="gene ID" value="SSS_485"/>
</dbReference>
<dbReference type="CDD" id="cd01042">
    <property type="entry name" value="DMQH"/>
    <property type="match status" value="1"/>
</dbReference>
<sequence length="182" mass="20894">MARYLARARRELLASFFQVNHSGELAADRIHSALWYVYRDDKQFQPIIEQMWMQEIKHFQYCSKQLVLLNGRKSFLTPLWELCSLTLGYTSGMLGKQASMAATVAVEKTISEHYDNQIRALLIDDIDAHREVIADLSQIRDDEQDHHDLALANDAENTFGYDLFSSIISNGCKIAIQIAQRI</sequence>
<organism evidence="9">
    <name type="scientific">Sarcoptes scabiei</name>
    <name type="common">Itch mite</name>
    <name type="synonym">Acarus scabiei</name>
    <dbReference type="NCBI Taxonomy" id="52283"/>
    <lineage>
        <taxon>Eukaryota</taxon>
        <taxon>Metazoa</taxon>
        <taxon>Ecdysozoa</taxon>
        <taxon>Arthropoda</taxon>
        <taxon>Chelicerata</taxon>
        <taxon>Arachnida</taxon>
        <taxon>Acari</taxon>
        <taxon>Acariformes</taxon>
        <taxon>Sarcoptiformes</taxon>
        <taxon>Astigmata</taxon>
        <taxon>Psoroptidia</taxon>
        <taxon>Sarcoptoidea</taxon>
        <taxon>Sarcoptidae</taxon>
        <taxon>Sarcoptinae</taxon>
        <taxon>Sarcoptes</taxon>
    </lineage>
</organism>
<dbReference type="PANTHER" id="PTHR11237">
    <property type="entry name" value="COENZYME Q10 BIOSYNTHESIS PROTEIN 7"/>
    <property type="match status" value="1"/>
</dbReference>
<proteinExistence type="inferred from homology"/>
<evidence type="ECO:0000256" key="7">
    <source>
        <dbReference type="ARBA" id="ARBA00023136"/>
    </source>
</evidence>
<feature type="binding site" evidence="8">
    <location>
        <position position="55"/>
    </location>
    <ligand>
        <name>Fe cation</name>
        <dbReference type="ChEBI" id="CHEBI:24875"/>
        <label>1</label>
    </ligand>
</feature>
<keyword evidence="8" id="KW-0496">Mitochondrion</keyword>
<keyword evidence="9" id="KW-0830">Ubiquinone</keyword>
<dbReference type="GO" id="GO:0046872">
    <property type="term" value="F:metal ion binding"/>
    <property type="evidence" value="ECO:0007669"/>
    <property type="project" value="UniProtKB-KW"/>
</dbReference>
<protein>
    <recommendedName>
        <fullName evidence="8">5-demethoxyubiquinone hydroxylase, mitochondrial</fullName>
        <shortName evidence="8">DMQ hydroxylase</shortName>
        <ecNumber evidence="8">1.14.99.60</ecNumber>
    </recommendedName>
    <alternativeName>
        <fullName evidence="8">Ubiquinone biosynthesis monooxygenase COQ7</fullName>
    </alternativeName>
</protein>
<dbReference type="HAMAP" id="MF_01658">
    <property type="entry name" value="COQ7"/>
    <property type="match status" value="1"/>
</dbReference>
<dbReference type="OrthoDB" id="275371at2759"/>
<keyword evidence="3 8" id="KW-0479">Metal-binding</keyword>
<evidence type="ECO:0000256" key="4">
    <source>
        <dbReference type="ARBA" id="ARBA00023002"/>
    </source>
</evidence>
<dbReference type="UniPathway" id="UPA00232"/>
<feature type="binding site" evidence="8">
    <location>
        <position position="55"/>
    </location>
    <ligand>
        <name>Fe cation</name>
        <dbReference type="ChEBI" id="CHEBI:24875"/>
        <label>2</label>
    </ligand>
</feature>
<accession>A0A834R133</accession>
<comment type="cofactor">
    <cofactor evidence="8">
        <name>Fe cation</name>
        <dbReference type="ChEBI" id="CHEBI:24875"/>
    </cofactor>
    <text evidence="8">Binds 2 iron ions per subunit.</text>
</comment>
<evidence type="ECO:0000256" key="2">
    <source>
        <dbReference type="ARBA" id="ARBA00022688"/>
    </source>
</evidence>
<dbReference type="EC" id="1.14.99.60" evidence="8"/>
<evidence type="ECO:0000256" key="5">
    <source>
        <dbReference type="ARBA" id="ARBA00023004"/>
    </source>
</evidence>
<dbReference type="InterPro" id="IPR009078">
    <property type="entry name" value="Ferritin-like_SF"/>
</dbReference>
<comment type="subcellular location">
    <subcellularLocation>
        <location evidence="8">Mitochondrion inner membrane</location>
        <topology evidence="8">Peripheral membrane protein</topology>
        <orientation evidence="8">Matrix side</orientation>
    </subcellularLocation>
</comment>
<dbReference type="OMA" id="NPLWYGG"/>
<dbReference type="GO" id="GO:0006744">
    <property type="term" value="P:ubiquinone biosynthetic process"/>
    <property type="evidence" value="ECO:0007669"/>
    <property type="project" value="UniProtKB-UniRule"/>
</dbReference>
<dbReference type="SUPFAM" id="SSF47240">
    <property type="entry name" value="Ferritin-like"/>
    <property type="match status" value="1"/>
</dbReference>
<feature type="binding site" evidence="8">
    <location>
        <position position="143"/>
    </location>
    <ligand>
        <name>Fe cation</name>
        <dbReference type="ChEBI" id="CHEBI:24875"/>
        <label>1</label>
    </ligand>
</feature>
<dbReference type="EMBL" id="WVUK01000066">
    <property type="protein sequence ID" value="KAF7488028.1"/>
    <property type="molecule type" value="Genomic_DNA"/>
</dbReference>
<dbReference type="Proteomes" id="UP000070412">
    <property type="component" value="Unassembled WGS sequence"/>
</dbReference>
<feature type="binding site" evidence="8">
    <location>
        <position position="24"/>
    </location>
    <ligand>
        <name>Fe cation</name>
        <dbReference type="ChEBI" id="CHEBI:24875"/>
        <label>1</label>
    </ligand>
</feature>
<dbReference type="PANTHER" id="PTHR11237:SF4">
    <property type="entry name" value="5-DEMETHOXYUBIQUINONE HYDROXYLASE, MITOCHONDRIAL"/>
    <property type="match status" value="1"/>
</dbReference>
<evidence type="ECO:0000256" key="6">
    <source>
        <dbReference type="ARBA" id="ARBA00023033"/>
    </source>
</evidence>
<feature type="binding site" evidence="8">
    <location>
        <position position="58"/>
    </location>
    <ligand>
        <name>Fe cation</name>
        <dbReference type="ChEBI" id="CHEBI:24875"/>
        <label>1</label>
    </ligand>
</feature>
<evidence type="ECO:0000313" key="10">
    <source>
        <dbReference type="EnsemblMetazoa" id="KAF7488028.1"/>
    </source>
</evidence>
<feature type="binding site" evidence="8">
    <location>
        <position position="107"/>
    </location>
    <ligand>
        <name>Fe cation</name>
        <dbReference type="ChEBI" id="CHEBI:24875"/>
        <label>2</label>
    </ligand>
</feature>
<dbReference type="Pfam" id="PF03232">
    <property type="entry name" value="COQ7"/>
    <property type="match status" value="1"/>
</dbReference>
<keyword evidence="6 8" id="KW-0503">Monooxygenase</keyword>
<feature type="binding site" evidence="8">
    <location>
        <position position="143"/>
    </location>
    <ligand>
        <name>Fe cation</name>
        <dbReference type="ChEBI" id="CHEBI:24875"/>
        <label>2</label>
    </ligand>
</feature>
<dbReference type="GO" id="GO:0016709">
    <property type="term" value="F:oxidoreductase activity, acting on paired donors, with incorporation or reduction of molecular oxygen, NAD(P)H as one donor, and incorporation of one atom of oxygen"/>
    <property type="evidence" value="ECO:0007669"/>
    <property type="project" value="UniProtKB-UniRule"/>
</dbReference>
<gene>
    <name evidence="9" type="primary">SSS_485g</name>
    <name evidence="9" type="ORF">SSS_485</name>
</gene>
<evidence type="ECO:0000256" key="3">
    <source>
        <dbReference type="ARBA" id="ARBA00022723"/>
    </source>
</evidence>
<reference evidence="10" key="3">
    <citation type="submission" date="2022-06" db="UniProtKB">
        <authorList>
            <consortium name="EnsemblMetazoa"/>
        </authorList>
    </citation>
    <scope>IDENTIFICATION</scope>
</reference>
<feature type="binding site" evidence="8">
    <location>
        <position position="146"/>
    </location>
    <ligand>
        <name>Fe cation</name>
        <dbReference type="ChEBI" id="CHEBI:24875"/>
        <label>2</label>
    </ligand>
</feature>
<comment type="subunit">
    <text evidence="8">Component of a multi-subunit COQ enzyme complex.</text>
</comment>
<dbReference type="GO" id="GO:0008682">
    <property type="term" value="F:3-demethoxyubiquinol 3-hydroxylase activity"/>
    <property type="evidence" value="ECO:0007669"/>
    <property type="project" value="UniProtKB-EC"/>
</dbReference>
<dbReference type="AlphaFoldDB" id="A0A834R133"/>
<reference evidence="11" key="1">
    <citation type="journal article" date="2020" name="PLoS Negl. Trop. Dis.">
        <title>High-quality nuclear genome for Sarcoptes scabiei-A critical resource for a neglected parasite.</title>
        <authorList>
            <person name="Korhonen P.K."/>
            <person name="Gasser R.B."/>
            <person name="Ma G."/>
            <person name="Wang T."/>
            <person name="Stroehlein A.J."/>
            <person name="Young N.D."/>
            <person name="Ang C.S."/>
            <person name="Fernando D.D."/>
            <person name="Lu H.C."/>
            <person name="Taylor S."/>
            <person name="Reynolds S.L."/>
            <person name="Mofiz E."/>
            <person name="Najaraj S.H."/>
            <person name="Gowda H."/>
            <person name="Madugundu A."/>
            <person name="Renuse S."/>
            <person name="Holt D."/>
            <person name="Pandey A."/>
            <person name="Papenfuss A.T."/>
            <person name="Fischer K."/>
        </authorList>
    </citation>
    <scope>NUCLEOTIDE SEQUENCE [LARGE SCALE GENOMIC DNA]</scope>
</reference>
<keyword evidence="2 8" id="KW-0831">Ubiquinone biosynthesis</keyword>
<evidence type="ECO:0000256" key="1">
    <source>
        <dbReference type="ARBA" id="ARBA00004749"/>
    </source>
</evidence>
<evidence type="ECO:0000313" key="11">
    <source>
        <dbReference type="Proteomes" id="UP000070412"/>
    </source>
</evidence>
<keyword evidence="5 8" id="KW-0408">Iron</keyword>
<evidence type="ECO:0000313" key="9">
    <source>
        <dbReference type="EMBL" id="KAF7488028.1"/>
    </source>
</evidence>